<comment type="caution">
    <text evidence="1">The sequence shown here is derived from an EMBL/GenBank/DDBJ whole genome shotgun (WGS) entry which is preliminary data.</text>
</comment>
<evidence type="ECO:0000313" key="1">
    <source>
        <dbReference type="EMBL" id="KAJ1186569.1"/>
    </source>
</evidence>
<dbReference type="AlphaFoldDB" id="A0AAV7UDT5"/>
<proteinExistence type="predicted"/>
<name>A0AAV7UDT5_PLEWA</name>
<protein>
    <submittedName>
        <fullName evidence="1">Uncharacterized protein</fullName>
    </submittedName>
</protein>
<sequence length="88" mass="9843">MQTSFLSDCGSQINAEPVTHVARALRGQLQTPWRLEHAFGPNCLNKFLLGVVNAFKINYSISNMEKDDVERDAPSGHLFIGNLQENLK</sequence>
<organism evidence="1 2">
    <name type="scientific">Pleurodeles waltl</name>
    <name type="common">Iberian ribbed newt</name>
    <dbReference type="NCBI Taxonomy" id="8319"/>
    <lineage>
        <taxon>Eukaryota</taxon>
        <taxon>Metazoa</taxon>
        <taxon>Chordata</taxon>
        <taxon>Craniata</taxon>
        <taxon>Vertebrata</taxon>
        <taxon>Euteleostomi</taxon>
        <taxon>Amphibia</taxon>
        <taxon>Batrachia</taxon>
        <taxon>Caudata</taxon>
        <taxon>Salamandroidea</taxon>
        <taxon>Salamandridae</taxon>
        <taxon>Pleurodelinae</taxon>
        <taxon>Pleurodeles</taxon>
    </lineage>
</organism>
<gene>
    <name evidence="1" type="ORF">NDU88_003350</name>
</gene>
<accession>A0AAV7UDT5</accession>
<dbReference type="Proteomes" id="UP001066276">
    <property type="component" value="Chromosome 3_1"/>
</dbReference>
<keyword evidence="2" id="KW-1185">Reference proteome</keyword>
<evidence type="ECO:0000313" key="2">
    <source>
        <dbReference type="Proteomes" id="UP001066276"/>
    </source>
</evidence>
<reference evidence="1" key="1">
    <citation type="journal article" date="2022" name="bioRxiv">
        <title>Sequencing and chromosome-scale assembly of the giantPleurodeles waltlgenome.</title>
        <authorList>
            <person name="Brown T."/>
            <person name="Elewa A."/>
            <person name="Iarovenko S."/>
            <person name="Subramanian E."/>
            <person name="Araus A.J."/>
            <person name="Petzold A."/>
            <person name="Susuki M."/>
            <person name="Suzuki K.-i.T."/>
            <person name="Hayashi T."/>
            <person name="Toyoda A."/>
            <person name="Oliveira C."/>
            <person name="Osipova E."/>
            <person name="Leigh N.D."/>
            <person name="Simon A."/>
            <person name="Yun M.H."/>
        </authorList>
    </citation>
    <scope>NUCLEOTIDE SEQUENCE</scope>
    <source>
        <strain evidence="1">20211129_DDA</strain>
        <tissue evidence="1">Liver</tissue>
    </source>
</reference>
<dbReference type="EMBL" id="JANPWB010000005">
    <property type="protein sequence ID" value="KAJ1186569.1"/>
    <property type="molecule type" value="Genomic_DNA"/>
</dbReference>